<dbReference type="InterPro" id="IPR016909">
    <property type="entry name" value="rRNA_lsu_MeTfrase_F"/>
</dbReference>
<dbReference type="Proteomes" id="UP001156706">
    <property type="component" value="Unassembled WGS sequence"/>
</dbReference>
<comment type="catalytic activity">
    <reaction evidence="6">
        <text>adenosine(1618) in 23S rRNA + S-adenosyl-L-methionine = N(6)-methyladenosine(1618) in 23S rRNA + S-adenosyl-L-homocysteine + H(+)</text>
        <dbReference type="Rhea" id="RHEA:16497"/>
        <dbReference type="Rhea" id="RHEA-COMP:10229"/>
        <dbReference type="Rhea" id="RHEA-COMP:10231"/>
        <dbReference type="ChEBI" id="CHEBI:15378"/>
        <dbReference type="ChEBI" id="CHEBI:57856"/>
        <dbReference type="ChEBI" id="CHEBI:59789"/>
        <dbReference type="ChEBI" id="CHEBI:74411"/>
        <dbReference type="ChEBI" id="CHEBI:74449"/>
        <dbReference type="EC" id="2.1.1.181"/>
    </reaction>
</comment>
<accession>A0ABQ5YBL6</accession>
<dbReference type="EC" id="2.1.1.181" evidence="6"/>
<keyword evidence="1 6" id="KW-0963">Cytoplasm</keyword>
<evidence type="ECO:0000256" key="2">
    <source>
        <dbReference type="ARBA" id="ARBA00022552"/>
    </source>
</evidence>
<dbReference type="InterPro" id="IPR029063">
    <property type="entry name" value="SAM-dependent_MTases_sf"/>
</dbReference>
<comment type="similarity">
    <text evidence="6">Belongs to the methyltransferase superfamily. METTL16/RlmF family.</text>
</comment>
<dbReference type="GO" id="GO:0008168">
    <property type="term" value="F:methyltransferase activity"/>
    <property type="evidence" value="ECO:0007669"/>
    <property type="project" value="UniProtKB-KW"/>
</dbReference>
<comment type="subcellular location">
    <subcellularLocation>
        <location evidence="6">Cytoplasm</location>
    </subcellularLocation>
</comment>
<comment type="function">
    <text evidence="6">Specifically methylates the adenine in position 1618 of 23S rRNA.</text>
</comment>
<comment type="caution">
    <text evidence="8">The sequence shown here is derived from an EMBL/GenBank/DDBJ whole genome shotgun (WGS) entry which is preliminary data.</text>
</comment>
<keyword evidence="9" id="KW-1185">Reference proteome</keyword>
<dbReference type="InterPro" id="IPR010286">
    <property type="entry name" value="METTL16/RlmF"/>
</dbReference>
<evidence type="ECO:0000256" key="6">
    <source>
        <dbReference type="HAMAP-Rule" id="MF_01848"/>
    </source>
</evidence>
<keyword evidence="2 6" id="KW-0698">rRNA processing</keyword>
<dbReference type="PANTHER" id="PTHR13393:SF0">
    <property type="entry name" value="RNA N6-ADENOSINE-METHYLTRANSFERASE METTL16"/>
    <property type="match status" value="1"/>
</dbReference>
<name>A0ABQ5YBL6_9NEIS</name>
<dbReference type="PROSITE" id="PS00092">
    <property type="entry name" value="N6_MTASE"/>
    <property type="match status" value="1"/>
</dbReference>
<feature type="region of interest" description="Disordered" evidence="7">
    <location>
        <begin position="1"/>
        <end position="26"/>
    </location>
</feature>
<dbReference type="HAMAP" id="MF_01848">
    <property type="entry name" value="23SrRNA_methyltr_F"/>
    <property type="match status" value="1"/>
</dbReference>
<dbReference type="SUPFAM" id="SSF53335">
    <property type="entry name" value="S-adenosyl-L-methionine-dependent methyltransferases"/>
    <property type="match status" value="1"/>
</dbReference>
<reference evidence="9" key="1">
    <citation type="journal article" date="2019" name="Int. J. Syst. Evol. Microbiol.">
        <title>The Global Catalogue of Microorganisms (GCM) 10K type strain sequencing project: providing services to taxonomists for standard genome sequencing and annotation.</title>
        <authorList>
            <consortium name="The Broad Institute Genomics Platform"/>
            <consortium name="The Broad Institute Genome Sequencing Center for Infectious Disease"/>
            <person name="Wu L."/>
            <person name="Ma J."/>
        </authorList>
    </citation>
    <scope>NUCLEOTIDE SEQUENCE [LARGE SCALE GENOMIC DNA]</scope>
    <source>
        <strain evidence="9">NBRC 110044</strain>
    </source>
</reference>
<dbReference type="Pfam" id="PF05971">
    <property type="entry name" value="Methyltransf_10"/>
    <property type="match status" value="1"/>
</dbReference>
<evidence type="ECO:0000256" key="7">
    <source>
        <dbReference type="SAM" id="MobiDB-lite"/>
    </source>
</evidence>
<organism evidence="8 9">
    <name type="scientific">Chitinimonas prasina</name>
    <dbReference type="NCBI Taxonomy" id="1434937"/>
    <lineage>
        <taxon>Bacteria</taxon>
        <taxon>Pseudomonadati</taxon>
        <taxon>Pseudomonadota</taxon>
        <taxon>Betaproteobacteria</taxon>
        <taxon>Neisseriales</taxon>
        <taxon>Chitinibacteraceae</taxon>
        <taxon>Chitinimonas</taxon>
    </lineage>
</organism>
<evidence type="ECO:0000256" key="5">
    <source>
        <dbReference type="ARBA" id="ARBA00022691"/>
    </source>
</evidence>
<evidence type="ECO:0000256" key="4">
    <source>
        <dbReference type="ARBA" id="ARBA00022679"/>
    </source>
</evidence>
<dbReference type="Gene3D" id="3.40.50.150">
    <property type="entry name" value="Vaccinia Virus protein VP39"/>
    <property type="match status" value="1"/>
</dbReference>
<evidence type="ECO:0000313" key="8">
    <source>
        <dbReference type="EMBL" id="GLR12336.1"/>
    </source>
</evidence>
<proteinExistence type="inferred from homology"/>
<sequence length="332" mass="36196">MSNKPHHPKQAAIRTPVAEKTDLHPRNAHRSRYDFAQLIAASPELAAFVAINAYGNESIDFADPAAVRALNRALLKHHYKVGYWDIPAQYLCPPIPGRADYLHYLADLMAGHNGGKVPRGAGIQVLDIGVGANCIYPLIGHSSYGWYFTGSEIDPAALASAQAIVNGNPGLQDAITLRLQAAPPAILHGVIQPGEWYDLCLCNPPFHGSHAEAVAGTQRKWKNLGRAEAAGKQPVLNFGGQAGELWCDGGEEAFISRMVAESAQWPTSCFWYTSLVSKATSLPAIYRALAEAGVVESKTIEMAQGQKISRIVAWTFLDKRQQQAWRLHRWSA</sequence>
<evidence type="ECO:0000256" key="1">
    <source>
        <dbReference type="ARBA" id="ARBA00022490"/>
    </source>
</evidence>
<protein>
    <recommendedName>
        <fullName evidence="6">Ribosomal RNA large subunit methyltransferase F</fullName>
        <ecNumber evidence="6">2.1.1.181</ecNumber>
    </recommendedName>
    <alternativeName>
        <fullName evidence="6">23S rRNA mA1618 methyltransferase</fullName>
    </alternativeName>
    <alternativeName>
        <fullName evidence="6">rRNA adenine N-6-methyltransferase</fullName>
    </alternativeName>
</protein>
<evidence type="ECO:0000313" key="9">
    <source>
        <dbReference type="Proteomes" id="UP001156706"/>
    </source>
</evidence>
<dbReference type="EMBL" id="BSOG01000001">
    <property type="protein sequence ID" value="GLR12336.1"/>
    <property type="molecule type" value="Genomic_DNA"/>
</dbReference>
<evidence type="ECO:0000256" key="3">
    <source>
        <dbReference type="ARBA" id="ARBA00022603"/>
    </source>
</evidence>
<dbReference type="PIRSF" id="PIRSF029038">
    <property type="entry name" value="Mtase_YbiN_prd"/>
    <property type="match status" value="1"/>
</dbReference>
<gene>
    <name evidence="6 8" type="primary">rlmF</name>
    <name evidence="8" type="ORF">GCM10007907_11260</name>
</gene>
<dbReference type="CDD" id="cd02440">
    <property type="entry name" value="AdoMet_MTases"/>
    <property type="match status" value="1"/>
</dbReference>
<keyword evidence="3 6" id="KW-0489">Methyltransferase</keyword>
<dbReference type="InterPro" id="IPR002052">
    <property type="entry name" value="DNA_methylase_N6_adenine_CS"/>
</dbReference>
<dbReference type="NCBIfam" id="NF008725">
    <property type="entry name" value="PRK11727.1"/>
    <property type="match status" value="1"/>
</dbReference>
<dbReference type="GO" id="GO:0032259">
    <property type="term" value="P:methylation"/>
    <property type="evidence" value="ECO:0007669"/>
    <property type="project" value="UniProtKB-KW"/>
</dbReference>
<dbReference type="PANTHER" id="PTHR13393">
    <property type="entry name" value="SAM-DEPENDENT METHYLTRANSFERASE"/>
    <property type="match status" value="1"/>
</dbReference>
<keyword evidence="4 6" id="KW-0808">Transferase</keyword>
<dbReference type="RefSeq" id="WP_284195463.1">
    <property type="nucleotide sequence ID" value="NZ_BSOG01000001.1"/>
</dbReference>
<keyword evidence="5 6" id="KW-0949">S-adenosyl-L-methionine</keyword>